<sequence length="352" mass="38442">MNILKDMSMLNGIPGNEKEVRNYMKLQMDGFAEVSFDNLGSIIGEKIGAKNGPKIMVAGHMDEVGFMVTTITDEGYVKFTAAGGWWSQVMLAQQLNITTSSGAVVRGVIGAKAPHILTPEERKKPVEIKDMFIDVGVDDKDAAIALGIKPGDMVTPYIEYKELSNPKYLLGKAWDNRVGCAAAIEVLQQLQDTPHPNRYYAVGTVMEEVGLRGAATSAHKINPDIGIALDTTIAFDFPGGNKNTQLGKGVGIMFKDSSMVGHKGLRDYTVELCEKHDIPYQLTYLERGGTDGGAMHLATDGAPSIALCLPVRYLHSHTSIVHKDDYDAMVKLVVKLVETLDQETVHNITYER</sequence>
<feature type="binding site" evidence="8">
    <location>
        <position position="175"/>
    </location>
    <ligand>
        <name>Zn(2+)</name>
        <dbReference type="ChEBI" id="CHEBI:29105"/>
        <label>2</label>
    </ligand>
</feature>
<feature type="binding site" evidence="8">
    <location>
        <position position="315"/>
    </location>
    <ligand>
        <name>Zn(2+)</name>
        <dbReference type="ChEBI" id="CHEBI:29105"/>
        <label>2</label>
    </ligand>
</feature>
<dbReference type="InterPro" id="IPR051464">
    <property type="entry name" value="Peptidase_M42_aminopept"/>
</dbReference>
<dbReference type="PIRSF" id="PIRSF001123">
    <property type="entry name" value="PepA_GA"/>
    <property type="match status" value="1"/>
</dbReference>
<evidence type="ECO:0000256" key="3">
    <source>
        <dbReference type="ARBA" id="ARBA00022670"/>
    </source>
</evidence>
<dbReference type="EMBL" id="CP048914">
    <property type="protein sequence ID" value="QMS85725.1"/>
    <property type="molecule type" value="Genomic_DNA"/>
</dbReference>
<proteinExistence type="inferred from homology"/>
<feature type="binding site" evidence="8">
    <location>
        <position position="175"/>
    </location>
    <ligand>
        <name>Zn(2+)</name>
        <dbReference type="ChEBI" id="CHEBI:29105"/>
        <label>1</label>
    </ligand>
</feature>
<evidence type="ECO:0000256" key="7">
    <source>
        <dbReference type="PIRSR" id="PIRSR001123-1"/>
    </source>
</evidence>
<evidence type="ECO:0000256" key="5">
    <source>
        <dbReference type="ARBA" id="ARBA00022801"/>
    </source>
</evidence>
<dbReference type="GO" id="GO:0004177">
    <property type="term" value="F:aminopeptidase activity"/>
    <property type="evidence" value="ECO:0007669"/>
    <property type="project" value="UniProtKB-UniRule"/>
</dbReference>
<feature type="active site" description="Proton acceptor" evidence="7">
    <location>
        <position position="207"/>
    </location>
</feature>
<dbReference type="CDD" id="cd05656">
    <property type="entry name" value="M42_Frv"/>
    <property type="match status" value="1"/>
</dbReference>
<dbReference type="SUPFAM" id="SSF53187">
    <property type="entry name" value="Zn-dependent exopeptidases"/>
    <property type="match status" value="1"/>
</dbReference>
<keyword evidence="2" id="KW-0031">Aminopeptidase</keyword>
<accession>A0A7L7KSZ4</accession>
<feature type="binding site" evidence="8">
    <location>
        <position position="230"/>
    </location>
    <ligand>
        <name>Zn(2+)</name>
        <dbReference type="ChEBI" id="CHEBI:29105"/>
        <label>1</label>
    </ligand>
</feature>
<comment type="similarity">
    <text evidence="1 6">Belongs to the peptidase M42 family.</text>
</comment>
<organism evidence="9 10">
    <name type="scientific">Candidatus Xianfuyuplasma coldseepsis</name>
    <dbReference type="NCBI Taxonomy" id="2782163"/>
    <lineage>
        <taxon>Bacteria</taxon>
        <taxon>Bacillati</taxon>
        <taxon>Mycoplasmatota</taxon>
        <taxon>Mollicutes</taxon>
        <taxon>Candidatus Izemoplasmatales</taxon>
        <taxon>Candidatus Izemoplasmataceae</taxon>
        <taxon>Candidatus Xianfuyuplasma</taxon>
    </lineage>
</organism>
<dbReference type="GO" id="GO:0006508">
    <property type="term" value="P:proteolysis"/>
    <property type="evidence" value="ECO:0007669"/>
    <property type="project" value="UniProtKB-KW"/>
</dbReference>
<protein>
    <submittedName>
        <fullName evidence="9">M42 family metallopeptidase</fullName>
    </submittedName>
</protein>
<name>A0A7L7KSZ4_9MOLU</name>
<feature type="binding site" evidence="8">
    <location>
        <position position="60"/>
    </location>
    <ligand>
        <name>Zn(2+)</name>
        <dbReference type="ChEBI" id="CHEBI:29105"/>
        <label>1</label>
    </ligand>
</feature>
<dbReference type="RefSeq" id="WP_258877531.1">
    <property type="nucleotide sequence ID" value="NZ_CP048914.1"/>
</dbReference>
<gene>
    <name evidence="9" type="ORF">G4Z02_08195</name>
</gene>
<dbReference type="GO" id="GO:0046872">
    <property type="term" value="F:metal ion binding"/>
    <property type="evidence" value="ECO:0007669"/>
    <property type="project" value="UniProtKB-UniRule"/>
</dbReference>
<reference evidence="9 10" key="1">
    <citation type="submission" date="2020-02" db="EMBL/GenBank/DDBJ databases">
        <authorList>
            <person name="Zheng R.K."/>
            <person name="Sun C.M."/>
        </authorList>
    </citation>
    <scope>NUCLEOTIDE SEQUENCE [LARGE SCALE GENOMIC DNA]</scope>
    <source>
        <strain evidence="10">zrk13</strain>
    </source>
</reference>
<keyword evidence="5" id="KW-0378">Hydrolase</keyword>
<dbReference type="Gene3D" id="3.40.630.10">
    <property type="entry name" value="Zn peptidases"/>
    <property type="match status" value="1"/>
</dbReference>
<dbReference type="PANTHER" id="PTHR32481">
    <property type="entry name" value="AMINOPEPTIDASE"/>
    <property type="match status" value="1"/>
</dbReference>
<evidence type="ECO:0000256" key="8">
    <source>
        <dbReference type="PIRSR" id="PIRSR001123-2"/>
    </source>
</evidence>
<evidence type="ECO:0000313" key="9">
    <source>
        <dbReference type="EMBL" id="QMS85725.1"/>
    </source>
</evidence>
<dbReference type="KEGG" id="xcl:G4Z02_08195"/>
<evidence type="ECO:0000256" key="6">
    <source>
        <dbReference type="PIRNR" id="PIRNR001123"/>
    </source>
</evidence>
<dbReference type="InterPro" id="IPR023367">
    <property type="entry name" value="Peptidase_M42_dom2"/>
</dbReference>
<evidence type="ECO:0000313" key="10">
    <source>
        <dbReference type="Proteomes" id="UP000514720"/>
    </source>
</evidence>
<dbReference type="Pfam" id="PF05343">
    <property type="entry name" value="Peptidase_M42"/>
    <property type="match status" value="1"/>
</dbReference>
<dbReference type="Gene3D" id="2.40.30.40">
    <property type="entry name" value="Peptidase M42, domain 2"/>
    <property type="match status" value="1"/>
</dbReference>
<evidence type="ECO:0000256" key="2">
    <source>
        <dbReference type="ARBA" id="ARBA00022438"/>
    </source>
</evidence>
<keyword evidence="4 8" id="KW-0479">Metal-binding</keyword>
<comment type="cofactor">
    <cofactor evidence="8">
        <name>a divalent metal cation</name>
        <dbReference type="ChEBI" id="CHEBI:60240"/>
    </cofactor>
    <text evidence="8">Binds 2 divalent metal cations per subunit.</text>
</comment>
<keyword evidence="10" id="KW-1185">Reference proteome</keyword>
<dbReference type="SUPFAM" id="SSF101821">
    <property type="entry name" value="Aminopeptidase/glucanase lid domain"/>
    <property type="match status" value="1"/>
</dbReference>
<feature type="binding site" evidence="8">
    <location>
        <position position="208"/>
    </location>
    <ligand>
        <name>Zn(2+)</name>
        <dbReference type="ChEBI" id="CHEBI:29105"/>
        <label>2</label>
    </ligand>
</feature>
<evidence type="ECO:0000256" key="4">
    <source>
        <dbReference type="ARBA" id="ARBA00022723"/>
    </source>
</evidence>
<evidence type="ECO:0000256" key="1">
    <source>
        <dbReference type="ARBA" id="ARBA00006272"/>
    </source>
</evidence>
<dbReference type="Proteomes" id="UP000514720">
    <property type="component" value="Chromosome"/>
</dbReference>
<dbReference type="PANTHER" id="PTHR32481:SF21">
    <property type="entry name" value="AMINOPEPTIDASE YSDC-RELATED"/>
    <property type="match status" value="1"/>
</dbReference>
<dbReference type="AlphaFoldDB" id="A0A7L7KSZ4"/>
<keyword evidence="3" id="KW-0645">Protease</keyword>
<dbReference type="InterPro" id="IPR008007">
    <property type="entry name" value="Peptidase_M42"/>
</dbReference>